<dbReference type="InterPro" id="IPR051048">
    <property type="entry name" value="Peptidase_S8/S53_subtilisin"/>
</dbReference>
<dbReference type="OrthoDB" id="9813435at2"/>
<dbReference type="GO" id="GO:0030246">
    <property type="term" value="F:carbohydrate binding"/>
    <property type="evidence" value="ECO:0007669"/>
    <property type="project" value="InterPro"/>
</dbReference>
<dbReference type="InterPro" id="IPR023828">
    <property type="entry name" value="Peptidase_S8_Ser-AS"/>
</dbReference>
<accession>A0A1G7CAA0</accession>
<evidence type="ECO:0000259" key="8">
    <source>
        <dbReference type="Pfam" id="PF00082"/>
    </source>
</evidence>
<evidence type="ECO:0000256" key="6">
    <source>
        <dbReference type="PROSITE-ProRule" id="PRU01240"/>
    </source>
</evidence>
<dbReference type="PROSITE" id="PS51892">
    <property type="entry name" value="SUBTILASE"/>
    <property type="match status" value="1"/>
</dbReference>
<evidence type="ECO:0000313" key="9">
    <source>
        <dbReference type="EMBL" id="SDE36231.1"/>
    </source>
</evidence>
<feature type="signal peptide" evidence="7">
    <location>
        <begin position="1"/>
        <end position="26"/>
    </location>
</feature>
<evidence type="ECO:0000256" key="4">
    <source>
        <dbReference type="ARBA" id="ARBA00022825"/>
    </source>
</evidence>
<feature type="domain" description="Peptidase S8/S53" evidence="8">
    <location>
        <begin position="196"/>
        <end position="473"/>
    </location>
</feature>
<dbReference type="GO" id="GO:0004252">
    <property type="term" value="F:serine-type endopeptidase activity"/>
    <property type="evidence" value="ECO:0007669"/>
    <property type="project" value="UniProtKB-UniRule"/>
</dbReference>
<dbReference type="InterPro" id="IPR036852">
    <property type="entry name" value="Peptidase_S8/S53_dom_sf"/>
</dbReference>
<dbReference type="NCBIfam" id="NF038128">
    <property type="entry name" value="choice_anch_J"/>
    <property type="match status" value="1"/>
</dbReference>
<evidence type="ECO:0000256" key="7">
    <source>
        <dbReference type="SAM" id="SignalP"/>
    </source>
</evidence>
<dbReference type="PRINTS" id="PR00723">
    <property type="entry name" value="SUBTILISIN"/>
</dbReference>
<keyword evidence="10" id="KW-1185">Reference proteome</keyword>
<keyword evidence="4 6" id="KW-0720">Serine protease</keyword>
<reference evidence="10" key="1">
    <citation type="submission" date="2016-10" db="EMBL/GenBank/DDBJ databases">
        <authorList>
            <person name="Varghese N."/>
            <person name="Submissions S."/>
        </authorList>
    </citation>
    <scope>NUCLEOTIDE SEQUENCE [LARGE SCALE GENOMIC DNA]</scope>
    <source>
        <strain evidence="10">CGMCC 4.3516</strain>
    </source>
</reference>
<dbReference type="PANTHER" id="PTHR43399">
    <property type="entry name" value="SUBTILISIN-RELATED"/>
    <property type="match status" value="1"/>
</dbReference>
<organism evidence="9 10">
    <name type="scientific">Glycomyces harbinensis</name>
    <dbReference type="NCBI Taxonomy" id="58114"/>
    <lineage>
        <taxon>Bacteria</taxon>
        <taxon>Bacillati</taxon>
        <taxon>Actinomycetota</taxon>
        <taxon>Actinomycetes</taxon>
        <taxon>Glycomycetales</taxon>
        <taxon>Glycomycetaceae</taxon>
        <taxon>Glycomyces</taxon>
    </lineage>
</organism>
<dbReference type="Gene3D" id="2.60.120.260">
    <property type="entry name" value="Galactose-binding domain-like"/>
    <property type="match status" value="1"/>
</dbReference>
<dbReference type="EMBL" id="FNAD01000019">
    <property type="protein sequence ID" value="SDE36231.1"/>
    <property type="molecule type" value="Genomic_DNA"/>
</dbReference>
<dbReference type="Proteomes" id="UP000198949">
    <property type="component" value="Unassembled WGS sequence"/>
</dbReference>
<proteinExistence type="inferred from homology"/>
<evidence type="ECO:0000256" key="1">
    <source>
        <dbReference type="ARBA" id="ARBA00011073"/>
    </source>
</evidence>
<dbReference type="InterPro" id="IPR013784">
    <property type="entry name" value="Carb-bd-like_fold"/>
</dbReference>
<name>A0A1G7CAA0_9ACTN</name>
<feature type="active site" description="Charge relay system" evidence="5 6">
    <location>
        <position position="205"/>
    </location>
</feature>
<dbReference type="Gene3D" id="3.40.50.200">
    <property type="entry name" value="Peptidase S8/S53 domain"/>
    <property type="match status" value="1"/>
</dbReference>
<keyword evidence="7" id="KW-0732">Signal</keyword>
<feature type="chain" id="PRO_5039120694" evidence="7">
    <location>
        <begin position="27"/>
        <end position="904"/>
    </location>
</feature>
<dbReference type="SUPFAM" id="SSF49452">
    <property type="entry name" value="Starch-binding domain-like"/>
    <property type="match status" value="1"/>
</dbReference>
<sequence length="904" mass="93893">MTVAQRRSRRILAAAFAGALVPAALATGASAETPETEIQVLIEQKVDPALIAEIDGKGDAELWLLFAGAPDYTSAFAADAKTDKGTAAVAAAKAFAETSQAEVAATLEESGVAYESFWGASAIKVEGGDDLVADLVAFDEIEAILPAPEVERVEPITPGDKGGDEFQTWDAVQTAAVEWGVEEVGAPDVWEQGFTGEGIVVASIDSGVQYDHPALAEQYRGNNGDGTFTHDYNFYDVADMCDTEAPCDFDGHGTHTMGTMVGAEGIGVAPGAEWIAVNGCCPDEETLLRAGEWIAAPTDAEGRNADPLKAPHVVNNSWGGYGYDPFYAQVVDLWHAAGIIPVFAAGNGGDACLTMGSPGIYENVIAVGAYNEAGVISDFSSRGHGWEGTVKPDLAAPGEDVYSALPGDEYGLASGTSMAAPHVVGSIALLLSASPTLEGDYEAVYETLTGTARDVDDDQCGGDKELNNVYGHGKIDVEDAVDEAPAGKFGSLSGAVADQDGEPVAGVRLVFEGATVRETATDADGLYAFERIPAGRYHVTASKFLYETVTGSVRVKNNGEAVFDVELPKLETQVVEGAVVDGSGHGWALDATVETAGGEAAAATDPFTGAFSLEIPADGDWPLTVTTDYPGYDVVVVDPADAALVEVPIAASCMAPGYGSDVFDERFESLEIPAGWEVVNHGTGDPWLFDDPYLYENVTPGSGGFAQANADAIGPGFTTDTDMITAPFDLSAAESTTLSFASFFLDDGIGGEADVSVSVDGGETWEQVWHTNEDLLDTIEEIDLSAWADQTAVQVKFHYTDHGTWAWLWEVDNVRVGCGELEGGLVRGTVTDAGSGEPIAGAVVTDPATGNAAVTGADGEYVLFTSAGAAALEASLEGWTTGTAEADVELDAVVGADFALEAEA</sequence>
<comment type="similarity">
    <text evidence="1 6">Belongs to the peptidase S8 family.</text>
</comment>
<dbReference type="Pfam" id="PF13620">
    <property type="entry name" value="CarboxypepD_reg"/>
    <property type="match status" value="2"/>
</dbReference>
<dbReference type="InterPro" id="IPR015500">
    <property type="entry name" value="Peptidase_S8_subtilisin-rel"/>
</dbReference>
<dbReference type="InterPro" id="IPR000209">
    <property type="entry name" value="Peptidase_S8/S53_dom"/>
</dbReference>
<dbReference type="SUPFAM" id="SSF49464">
    <property type="entry name" value="Carboxypeptidase regulatory domain-like"/>
    <property type="match status" value="1"/>
</dbReference>
<dbReference type="AlphaFoldDB" id="A0A1G7CAA0"/>
<evidence type="ECO:0000313" key="10">
    <source>
        <dbReference type="Proteomes" id="UP000198949"/>
    </source>
</evidence>
<dbReference type="STRING" id="58114.SAMN05216270_11949"/>
<evidence type="ECO:0000256" key="2">
    <source>
        <dbReference type="ARBA" id="ARBA00022670"/>
    </source>
</evidence>
<dbReference type="GO" id="GO:0006508">
    <property type="term" value="P:proteolysis"/>
    <property type="evidence" value="ECO:0007669"/>
    <property type="project" value="UniProtKB-KW"/>
</dbReference>
<evidence type="ECO:0000256" key="5">
    <source>
        <dbReference type="PIRSR" id="PIRSR615500-1"/>
    </source>
</evidence>
<keyword evidence="3 6" id="KW-0378">Hydrolase</keyword>
<dbReference type="PROSITE" id="PS00138">
    <property type="entry name" value="SUBTILASE_SER"/>
    <property type="match status" value="1"/>
</dbReference>
<dbReference type="InterPro" id="IPR008969">
    <property type="entry name" value="CarboxyPept-like_regulatory"/>
</dbReference>
<evidence type="ECO:0000256" key="3">
    <source>
        <dbReference type="ARBA" id="ARBA00022801"/>
    </source>
</evidence>
<dbReference type="Pfam" id="PF00082">
    <property type="entry name" value="Peptidase_S8"/>
    <property type="match status" value="1"/>
</dbReference>
<dbReference type="Gene3D" id="2.60.40.1120">
    <property type="entry name" value="Carboxypeptidase-like, regulatory domain"/>
    <property type="match status" value="2"/>
</dbReference>
<dbReference type="RefSeq" id="WP_091040030.1">
    <property type="nucleotide sequence ID" value="NZ_FNAD01000019.1"/>
</dbReference>
<gene>
    <name evidence="9" type="ORF">SAMN05216270_11949</name>
</gene>
<dbReference type="SUPFAM" id="SSF52743">
    <property type="entry name" value="Subtilisin-like"/>
    <property type="match status" value="1"/>
</dbReference>
<dbReference type="PANTHER" id="PTHR43399:SF4">
    <property type="entry name" value="CELL WALL-ASSOCIATED PROTEASE"/>
    <property type="match status" value="1"/>
</dbReference>
<keyword evidence="2 6" id="KW-0645">Protease</keyword>
<protein>
    <submittedName>
        <fullName evidence="9">CarboxypepD_reg-like domain-containing protein</fullName>
    </submittedName>
</protein>
<feature type="active site" description="Charge relay system" evidence="5 6">
    <location>
        <position position="252"/>
    </location>
</feature>
<feature type="active site" description="Charge relay system" evidence="5 6">
    <location>
        <position position="417"/>
    </location>
</feature>